<name>A0A8H6SC95_9AGAR</name>
<sequence length="495" mass="54583">MVPQLPIELWDNVISLLDVPQQSLLALCRVSHTFNTVAITHFLLREEVSHQSLAAREIEVNVRQSPLILSALAMSHSLHPLRRLVCKQTPTYANSKLGERLQCIQRIVDKSPNLGELVIEFDRNVFNSAAVVAAPHLLRTLLHRFVQTRAGTVAVFNGALASRCLAEDVLHWKFDDTVEYTGSGPRRGMRKLFGANQPTPKHGYVILRDDTLSRTMDPVASLAGVSLKRLATPSSLSLPGTIIELNPGRTAHLSLGPKDKVLSMSLTSAELDVVLPNQRIRGLVFLDITLGDISPPALSSFLEQNRTTLRQITYNPVQGSSGSLLTCPIALPALDSLHTADPVRLIELLDAFGSSPQLRSLHFCYPETGPESLTPVLARITRHQQDLALHLRQGDPGALNVDATPLSEACETATRALHHVTHIDIECPVVASAHTRAMIPWLALFPALQQVIFRSVQGMFRWGPQRQDPQPATVHFLEHAIRELPNVKEVLVKED</sequence>
<gene>
    <name evidence="1" type="ORF">MIND_00921900</name>
</gene>
<reference evidence="1" key="1">
    <citation type="submission" date="2020-05" db="EMBL/GenBank/DDBJ databases">
        <title>Mycena genomes resolve the evolution of fungal bioluminescence.</title>
        <authorList>
            <person name="Tsai I.J."/>
        </authorList>
    </citation>
    <scope>NUCLEOTIDE SEQUENCE</scope>
    <source>
        <strain evidence="1">171206Taipei</strain>
    </source>
</reference>
<organism evidence="1 2">
    <name type="scientific">Mycena indigotica</name>
    <dbReference type="NCBI Taxonomy" id="2126181"/>
    <lineage>
        <taxon>Eukaryota</taxon>
        <taxon>Fungi</taxon>
        <taxon>Dikarya</taxon>
        <taxon>Basidiomycota</taxon>
        <taxon>Agaricomycotina</taxon>
        <taxon>Agaricomycetes</taxon>
        <taxon>Agaricomycetidae</taxon>
        <taxon>Agaricales</taxon>
        <taxon>Marasmiineae</taxon>
        <taxon>Mycenaceae</taxon>
        <taxon>Mycena</taxon>
    </lineage>
</organism>
<dbReference type="GeneID" id="59348364"/>
<comment type="caution">
    <text evidence="1">The sequence shown here is derived from an EMBL/GenBank/DDBJ whole genome shotgun (WGS) entry which is preliminary data.</text>
</comment>
<protein>
    <recommendedName>
        <fullName evidence="3">F-box domain-containing protein</fullName>
    </recommendedName>
</protein>
<proteinExistence type="predicted"/>
<dbReference type="SUPFAM" id="SSF81383">
    <property type="entry name" value="F-box domain"/>
    <property type="match status" value="1"/>
</dbReference>
<dbReference type="OrthoDB" id="2946512at2759"/>
<dbReference type="AlphaFoldDB" id="A0A8H6SC95"/>
<evidence type="ECO:0008006" key="3">
    <source>
        <dbReference type="Google" id="ProtNLM"/>
    </source>
</evidence>
<evidence type="ECO:0000313" key="2">
    <source>
        <dbReference type="Proteomes" id="UP000636479"/>
    </source>
</evidence>
<evidence type="ECO:0000313" key="1">
    <source>
        <dbReference type="EMBL" id="KAF7296901.1"/>
    </source>
</evidence>
<dbReference type="InterPro" id="IPR036047">
    <property type="entry name" value="F-box-like_dom_sf"/>
</dbReference>
<accession>A0A8H6SC95</accession>
<keyword evidence="2" id="KW-1185">Reference proteome</keyword>
<dbReference type="RefSeq" id="XP_037217260.1">
    <property type="nucleotide sequence ID" value="XM_037365848.1"/>
</dbReference>
<dbReference type="EMBL" id="JACAZF010000008">
    <property type="protein sequence ID" value="KAF7296901.1"/>
    <property type="molecule type" value="Genomic_DNA"/>
</dbReference>
<dbReference type="Proteomes" id="UP000636479">
    <property type="component" value="Unassembled WGS sequence"/>
</dbReference>